<sequence>MDNYEKDAYFERKDKLIRRLPEPEKSVYRYFREAEINNLQEHGRLIVNGKSPIKQTADHFMMETQDVKKILLSATNQLKELMNKY</sequence>
<dbReference type="Proteomes" id="UP000790580">
    <property type="component" value="Unassembled WGS sequence"/>
</dbReference>
<dbReference type="RefSeq" id="WP_088075323.1">
    <property type="nucleotide sequence ID" value="NZ_JAHQCR010000020.1"/>
</dbReference>
<name>A0ABS6JPZ6_9BACI</name>
<keyword evidence="2" id="KW-1185">Reference proteome</keyword>
<protein>
    <submittedName>
        <fullName evidence="1">Uncharacterized protein</fullName>
    </submittedName>
</protein>
<gene>
    <name evidence="1" type="ORF">KS407_04160</name>
</gene>
<dbReference type="EMBL" id="JAHQCR010000020">
    <property type="protein sequence ID" value="MBU9720639.1"/>
    <property type="molecule type" value="Genomic_DNA"/>
</dbReference>
<evidence type="ECO:0000313" key="2">
    <source>
        <dbReference type="Proteomes" id="UP000790580"/>
    </source>
</evidence>
<proteinExistence type="predicted"/>
<organism evidence="1 2">
    <name type="scientific">Evansella alkalicola</name>
    <dbReference type="NCBI Taxonomy" id="745819"/>
    <lineage>
        <taxon>Bacteria</taxon>
        <taxon>Bacillati</taxon>
        <taxon>Bacillota</taxon>
        <taxon>Bacilli</taxon>
        <taxon>Bacillales</taxon>
        <taxon>Bacillaceae</taxon>
        <taxon>Evansella</taxon>
    </lineage>
</organism>
<comment type="caution">
    <text evidence="1">The sequence shown here is derived from an EMBL/GenBank/DDBJ whole genome shotgun (WGS) entry which is preliminary data.</text>
</comment>
<reference evidence="1 2" key="1">
    <citation type="submission" date="2021-06" db="EMBL/GenBank/DDBJ databases">
        <title>Bacillus sp. RD4P76, an endophyte from a halophyte.</title>
        <authorList>
            <person name="Sun J.-Q."/>
        </authorList>
    </citation>
    <scope>NUCLEOTIDE SEQUENCE [LARGE SCALE GENOMIC DNA]</scope>
    <source>
        <strain evidence="1 2">JCM 17098</strain>
    </source>
</reference>
<evidence type="ECO:0000313" key="1">
    <source>
        <dbReference type="EMBL" id="MBU9720639.1"/>
    </source>
</evidence>
<accession>A0ABS6JPZ6</accession>